<dbReference type="PRINTS" id="PR00368">
    <property type="entry name" value="FADPNR"/>
</dbReference>
<keyword evidence="4" id="KW-0274">FAD</keyword>
<comment type="cofactor">
    <cofactor evidence="1">
        <name>FAD</name>
        <dbReference type="ChEBI" id="CHEBI:57692"/>
    </cofactor>
</comment>
<dbReference type="InterPro" id="IPR051169">
    <property type="entry name" value="NADH-Q_oxidoreductase"/>
</dbReference>
<dbReference type="KEGG" id="cbw:RR42_s1111"/>
<proteinExistence type="inferred from homology"/>
<feature type="domain" description="FAD/NAD(P)-binding" evidence="6">
    <location>
        <begin position="3"/>
        <end position="339"/>
    </location>
</feature>
<name>A0A0C4YJA7_9BURK</name>
<keyword evidence="3" id="KW-0285">Flavoprotein</keyword>
<accession>A0A0C4YJA7</accession>
<gene>
    <name evidence="7" type="ORF">RR42_s1111</name>
</gene>
<dbReference type="Proteomes" id="UP000031843">
    <property type="component" value="Chromosome secondary"/>
</dbReference>
<dbReference type="Pfam" id="PF07992">
    <property type="entry name" value="Pyr_redox_2"/>
    <property type="match status" value="1"/>
</dbReference>
<dbReference type="InterPro" id="IPR036188">
    <property type="entry name" value="FAD/NAD-bd_sf"/>
</dbReference>
<evidence type="ECO:0000256" key="2">
    <source>
        <dbReference type="ARBA" id="ARBA00005272"/>
    </source>
</evidence>
<protein>
    <submittedName>
        <fullName evidence="7">NADH dehydrogenase</fullName>
        <ecNumber evidence="7">1.6.99.3</ecNumber>
    </submittedName>
</protein>
<evidence type="ECO:0000256" key="1">
    <source>
        <dbReference type="ARBA" id="ARBA00001974"/>
    </source>
</evidence>
<dbReference type="PANTHER" id="PTHR42913:SF3">
    <property type="entry name" value="64 KDA MITOCHONDRIAL NADH DEHYDROGENASE (EUROFUNG)"/>
    <property type="match status" value="1"/>
</dbReference>
<dbReference type="EC" id="1.6.99.3" evidence="7"/>
<keyword evidence="5 7" id="KW-0560">Oxidoreductase</keyword>
<reference evidence="7 8" key="1">
    <citation type="journal article" date="2015" name="Genome Announc.">
        <title>Complete Genome Sequence of Cupriavidus basilensis 4G11, Isolated from the Oak Ridge Field Research Center Site.</title>
        <authorList>
            <person name="Ray J."/>
            <person name="Waters R.J."/>
            <person name="Skerker J.M."/>
            <person name="Kuehl J.V."/>
            <person name="Price M.N."/>
            <person name="Huang J."/>
            <person name="Chakraborty R."/>
            <person name="Arkin A.P."/>
            <person name="Deutschbauer A."/>
        </authorList>
    </citation>
    <scope>NUCLEOTIDE SEQUENCE [LARGE SCALE GENOMIC DNA]</scope>
    <source>
        <strain evidence="7">4G11</strain>
    </source>
</reference>
<evidence type="ECO:0000256" key="3">
    <source>
        <dbReference type="ARBA" id="ARBA00022630"/>
    </source>
</evidence>
<dbReference type="AlphaFoldDB" id="A0A0C4YJA7"/>
<dbReference type="InterPro" id="IPR023753">
    <property type="entry name" value="FAD/NAD-binding_dom"/>
</dbReference>
<evidence type="ECO:0000256" key="4">
    <source>
        <dbReference type="ARBA" id="ARBA00022827"/>
    </source>
</evidence>
<comment type="similarity">
    <text evidence="2">Belongs to the NADH dehydrogenase family.</text>
</comment>
<organism evidence="7 8">
    <name type="scientific">Cupriavidus basilensis</name>
    <dbReference type="NCBI Taxonomy" id="68895"/>
    <lineage>
        <taxon>Bacteria</taxon>
        <taxon>Pseudomonadati</taxon>
        <taxon>Pseudomonadota</taxon>
        <taxon>Betaproteobacteria</taxon>
        <taxon>Burkholderiales</taxon>
        <taxon>Burkholderiaceae</taxon>
        <taxon>Cupriavidus</taxon>
    </lineage>
</organism>
<evidence type="ECO:0000259" key="6">
    <source>
        <dbReference type="Pfam" id="PF07992"/>
    </source>
</evidence>
<dbReference type="OrthoDB" id="9781621at2"/>
<sequence>MNTIVIVGGGAAGLQLATRLARRLGKPGLAEIVLVDRSPTHLWKPLLHEVAAGRLEPVVHHTSFALQAERHRFCYVQGDLQAVDRINRTISVAISGTGHGEGGQLQSIGYDKLVLAVGGVTQYFGVPGAREHALTLDSVSSAEQVRERLFTALRRKTAQAHAQPQATTGTVRVAIVGAGATGVQLAAQLRRTSSVLNRYGIHRLDPVTGVDICLIEASPAVLPGLGARIADRVGEQLARLNIRVQCGARVTSVSESGLTMAGQAPMQADVVVWAAGIAAPGMLASFGLPVNAKGQIRVLPTLQSVDDEHIYAIGDCASCRPQDLDAELPTRAQVAYQQALYLAQALPRRLAGKHAEGFRYRDYGSLVSLAGSSAIANLAAPGKDSGWHIEGRFAALLHHAVYRRHVLAIHGWGRALGMTLAQGLERLLAAGTRLH</sequence>
<evidence type="ECO:0000256" key="5">
    <source>
        <dbReference type="ARBA" id="ARBA00023002"/>
    </source>
</evidence>
<dbReference type="PANTHER" id="PTHR42913">
    <property type="entry name" value="APOPTOSIS-INDUCING FACTOR 1"/>
    <property type="match status" value="1"/>
</dbReference>
<evidence type="ECO:0000313" key="8">
    <source>
        <dbReference type="Proteomes" id="UP000031843"/>
    </source>
</evidence>
<dbReference type="Gene3D" id="3.50.50.100">
    <property type="match status" value="1"/>
</dbReference>
<dbReference type="RefSeq" id="WP_043354286.1">
    <property type="nucleotide sequence ID" value="NZ_CP010537.1"/>
</dbReference>
<evidence type="ECO:0000313" key="7">
    <source>
        <dbReference type="EMBL" id="AJG22700.1"/>
    </source>
</evidence>
<dbReference type="GO" id="GO:0019646">
    <property type="term" value="P:aerobic electron transport chain"/>
    <property type="evidence" value="ECO:0007669"/>
    <property type="project" value="TreeGrafter"/>
</dbReference>
<dbReference type="EMBL" id="CP010537">
    <property type="protein sequence ID" value="AJG22700.1"/>
    <property type="molecule type" value="Genomic_DNA"/>
</dbReference>
<dbReference type="STRING" id="68895.RR42_s1111"/>
<dbReference type="GO" id="GO:0003955">
    <property type="term" value="F:NAD(P)H dehydrogenase (quinone) activity"/>
    <property type="evidence" value="ECO:0007669"/>
    <property type="project" value="TreeGrafter"/>
</dbReference>
<dbReference type="PRINTS" id="PR00411">
    <property type="entry name" value="PNDRDTASEI"/>
</dbReference>
<keyword evidence="8" id="KW-1185">Reference proteome</keyword>
<dbReference type="SUPFAM" id="SSF51905">
    <property type="entry name" value="FAD/NAD(P)-binding domain"/>
    <property type="match status" value="1"/>
</dbReference>